<proteinExistence type="predicted"/>
<dbReference type="Proteomes" id="UP000663832">
    <property type="component" value="Unassembled WGS sequence"/>
</dbReference>
<keyword evidence="3 6" id="KW-0812">Transmembrane</keyword>
<evidence type="ECO:0000256" key="1">
    <source>
        <dbReference type="ARBA" id="ARBA00004651"/>
    </source>
</evidence>
<feature type="transmembrane region" description="Helical" evidence="6">
    <location>
        <begin position="6"/>
        <end position="33"/>
    </location>
</feature>
<protein>
    <submittedName>
        <fullName evidence="7">Uncharacterized protein</fullName>
    </submittedName>
</protein>
<reference evidence="7" key="1">
    <citation type="submission" date="2021-02" db="EMBL/GenBank/DDBJ databases">
        <authorList>
            <person name="Nowell W R."/>
        </authorList>
    </citation>
    <scope>NUCLEOTIDE SEQUENCE</scope>
</reference>
<dbReference type="EMBL" id="CAJNOM010000454">
    <property type="protein sequence ID" value="CAF1447349.1"/>
    <property type="molecule type" value="Genomic_DNA"/>
</dbReference>
<accession>A0A815PCK8</accession>
<name>A0A815PCK8_9BILA</name>
<gene>
    <name evidence="7" type="ORF">QVE165_LOCUS40051</name>
</gene>
<dbReference type="GO" id="GO:0015743">
    <property type="term" value="P:malate transport"/>
    <property type="evidence" value="ECO:0007669"/>
    <property type="project" value="InterPro"/>
</dbReference>
<evidence type="ECO:0000256" key="4">
    <source>
        <dbReference type="ARBA" id="ARBA00022989"/>
    </source>
</evidence>
<dbReference type="PANTHER" id="PTHR30509">
    <property type="entry name" value="P-HYDROXYBENZOIC ACID EFFLUX PUMP SUBUNIT-RELATED"/>
    <property type="match status" value="1"/>
</dbReference>
<feature type="transmembrane region" description="Helical" evidence="6">
    <location>
        <begin position="150"/>
        <end position="174"/>
    </location>
</feature>
<evidence type="ECO:0000313" key="8">
    <source>
        <dbReference type="Proteomes" id="UP000663832"/>
    </source>
</evidence>
<keyword evidence="8" id="KW-1185">Reference proteome</keyword>
<dbReference type="Pfam" id="PF11744">
    <property type="entry name" value="ALMT"/>
    <property type="match status" value="1"/>
</dbReference>
<evidence type="ECO:0000313" key="7">
    <source>
        <dbReference type="EMBL" id="CAF1447349.1"/>
    </source>
</evidence>
<comment type="caution">
    <text evidence="7">The sequence shown here is derived from an EMBL/GenBank/DDBJ whole genome shotgun (WGS) entry which is preliminary data.</text>
</comment>
<dbReference type="OrthoDB" id="10032389at2759"/>
<evidence type="ECO:0000256" key="3">
    <source>
        <dbReference type="ARBA" id="ARBA00022692"/>
    </source>
</evidence>
<keyword evidence="2" id="KW-1003">Cell membrane</keyword>
<evidence type="ECO:0000256" key="5">
    <source>
        <dbReference type="ARBA" id="ARBA00023136"/>
    </source>
</evidence>
<sequence length="558" mass="63736">MALYLYFTLLFQIVRSVKTCLSVLISAIVVFTFRDRLQAYGWVYWAPMTTALVSDSSEGSTLRLSFHRLMAVLLGSTYAYVVILVTQNHIAVGACICIFVGLMGYLKTDPRKEYFASVCAQSASIITFLSNNQQGQMSASNKAVLARTSLTFLGIFIHVFISNLFLPITARAIIKKKVSIMINNVSASLKASTDDFFTFIGPTMTDQQKSSNKSSFNLVKTLGETERIADSFSTLLEEALNEPNFWKRPFIQMKNRYEEIAKSLRRISVDIRFVHRCTTILKAESKLHFAQEAKWQIRRASVAAISNSTDTRQGRSWTIRELRNEQQLQDDLDIPLTIFMSYSPHSTPKFPQKALISNNSSASLRLAHTILYQPLLDHIRTLENHIQRVLSLTAELILKKTTVDVGSYELQQLCREDSDEQETRLLKNQRPINREPSLFIVPKFESLPLVKNHYRCFSCFDNIEEDHVPLPSLRNAVDLMLASLVQFLYANDRFIRTEFVSNQSIGDVLAFHTLSYAIKDMVEATTNLAKNARRLKHIDTRTLIREEREERIPLQEDV</sequence>
<feature type="transmembrane region" description="Helical" evidence="6">
    <location>
        <begin position="89"/>
        <end position="106"/>
    </location>
</feature>
<evidence type="ECO:0000256" key="2">
    <source>
        <dbReference type="ARBA" id="ARBA00022475"/>
    </source>
</evidence>
<keyword evidence="4 6" id="KW-1133">Transmembrane helix</keyword>
<dbReference type="AlphaFoldDB" id="A0A815PCK8"/>
<comment type="subcellular location">
    <subcellularLocation>
        <location evidence="1">Cell membrane</location>
        <topology evidence="1">Multi-pass membrane protein</topology>
    </subcellularLocation>
</comment>
<keyword evidence="5 6" id="KW-0472">Membrane</keyword>
<dbReference type="PANTHER" id="PTHR30509:SF9">
    <property type="entry name" value="MULTIDRUG RESISTANCE PROTEIN MDTO"/>
    <property type="match status" value="1"/>
</dbReference>
<evidence type="ECO:0000256" key="6">
    <source>
        <dbReference type="SAM" id="Phobius"/>
    </source>
</evidence>
<dbReference type="GO" id="GO:0005886">
    <property type="term" value="C:plasma membrane"/>
    <property type="evidence" value="ECO:0007669"/>
    <property type="project" value="UniProtKB-SubCell"/>
</dbReference>
<dbReference type="InterPro" id="IPR020966">
    <property type="entry name" value="ALMT"/>
</dbReference>
<organism evidence="7 8">
    <name type="scientific">Adineta steineri</name>
    <dbReference type="NCBI Taxonomy" id="433720"/>
    <lineage>
        <taxon>Eukaryota</taxon>
        <taxon>Metazoa</taxon>
        <taxon>Spiralia</taxon>
        <taxon>Gnathifera</taxon>
        <taxon>Rotifera</taxon>
        <taxon>Eurotatoria</taxon>
        <taxon>Bdelloidea</taxon>
        <taxon>Adinetida</taxon>
        <taxon>Adinetidae</taxon>
        <taxon>Adineta</taxon>
    </lineage>
</organism>